<dbReference type="PANTHER" id="PTHR37813">
    <property type="entry name" value="FELS-2 PROPHAGE PROTEIN"/>
    <property type="match status" value="1"/>
</dbReference>
<name>A0ABS1HGB6_9BACT</name>
<evidence type="ECO:0000313" key="3">
    <source>
        <dbReference type="EMBL" id="MBK3516711.1"/>
    </source>
</evidence>
<dbReference type="PANTHER" id="PTHR37813:SF1">
    <property type="entry name" value="FELS-2 PROPHAGE PROTEIN"/>
    <property type="match status" value="1"/>
</dbReference>
<keyword evidence="4" id="KW-1185">Reference proteome</keyword>
<feature type="domain" description="Phage tail tape measure protein" evidence="2">
    <location>
        <begin position="96"/>
        <end position="287"/>
    </location>
</feature>
<sequence length="777" mass="82531">MAGTIESRIALRGDISDVMKKMSTYQRKVYGVNKKVNKSFSNTNRVVGQLGGVLAGLGVGMGLKKILDVSGDFQNSMARVKAITQATDEDFKKLSNTAKQLGSTTQFSASQAAEGLQYLGMAGYNTEQSIAALPSTLNLAAAGAIELGQAADIASNVVAGMGYDISETERVIDVLAHTSRTANTNVTEMGEAAKKAAPVFGGLNLEVEELALSAAILANNGIKGADAGTAMAGSLSRLLKQPKMVAQALDELGVTINETSIKNDGFIGTLERLRDAGINNTQMAQIFGDHWKSIGTIINTSESELTRLTKAIGNSQGAAESMAKDGVGVWQKGMNQLNSAIEGLMIRLGEGGLLGFVTQLVSNITYFVGVLSNMTGSFENAIPVIYGAATAITALYAAMTGGLSAITTAIAVGAVGIVAYWNDIIRAIENGINAVIDFINQSDTLRTVFIAVSENIKFFWVSVKTYFGLAIDYIQTAGEFIYRIFEGIWLKVKSLFTDDDYSFIDGITTEFKEAFNEIKEAGKKASDILNNQFQTAVKKIKDAYDGKEIAHVKLNLTTTTGSKGKEVNGNVGQAKPAIESFGEDFEFEELNEGLDIVDSKIINMNEELQSLGNSFSTVFGGASDSLGSFIGKALSSTPKLIENLQKLGLVQKQQAIQEVAQNQAKAMSGGAASGAKLPFPANIAAIAAVLATVTSVFASLPKFEDGGVVGGNSYYGDKILARVNSKELILNRQQQASLYNQMNSGLEGSFQIGEARVRGGDIIYAIEYTSKNRKRNG</sequence>
<proteinExistence type="predicted"/>
<reference evidence="3 4" key="1">
    <citation type="submission" date="2021-01" db="EMBL/GenBank/DDBJ databases">
        <title>Carboxyliciviraga sp.nov., isolated from coastal sediments.</title>
        <authorList>
            <person name="Lu D."/>
            <person name="Zhang T."/>
        </authorList>
    </citation>
    <scope>NUCLEOTIDE SEQUENCE [LARGE SCALE GENOMIC DNA]</scope>
    <source>
        <strain evidence="3 4">N1Y132</strain>
    </source>
</reference>
<dbReference type="InterPro" id="IPR010090">
    <property type="entry name" value="Phage_tape_meas"/>
</dbReference>
<dbReference type="NCBIfam" id="TIGR01760">
    <property type="entry name" value="tape_meas_TP901"/>
    <property type="match status" value="1"/>
</dbReference>
<evidence type="ECO:0000256" key="1">
    <source>
        <dbReference type="ARBA" id="ARBA00022612"/>
    </source>
</evidence>
<dbReference type="EMBL" id="JAENRR010000008">
    <property type="protein sequence ID" value="MBK3516711.1"/>
    <property type="molecule type" value="Genomic_DNA"/>
</dbReference>
<dbReference type="RefSeq" id="WP_200463942.1">
    <property type="nucleotide sequence ID" value="NZ_JAENRR010000008.1"/>
</dbReference>
<organism evidence="3 4">
    <name type="scientific">Carboxylicivirga marina</name>
    <dbReference type="NCBI Taxonomy" id="2800988"/>
    <lineage>
        <taxon>Bacteria</taxon>
        <taxon>Pseudomonadati</taxon>
        <taxon>Bacteroidota</taxon>
        <taxon>Bacteroidia</taxon>
        <taxon>Marinilabiliales</taxon>
        <taxon>Marinilabiliaceae</taxon>
        <taxon>Carboxylicivirga</taxon>
    </lineage>
</organism>
<dbReference type="Pfam" id="PF10145">
    <property type="entry name" value="PhageMin_Tail"/>
    <property type="match status" value="1"/>
</dbReference>
<accession>A0ABS1HGB6</accession>
<gene>
    <name evidence="3" type="ORF">JIV24_05100</name>
</gene>
<dbReference type="Proteomes" id="UP000605676">
    <property type="component" value="Unassembled WGS sequence"/>
</dbReference>
<keyword evidence="1" id="KW-1188">Viral release from host cell</keyword>
<evidence type="ECO:0000313" key="4">
    <source>
        <dbReference type="Proteomes" id="UP000605676"/>
    </source>
</evidence>
<protein>
    <submittedName>
        <fullName evidence="3">Phage tail tape measure protein</fullName>
    </submittedName>
</protein>
<evidence type="ECO:0000259" key="2">
    <source>
        <dbReference type="Pfam" id="PF10145"/>
    </source>
</evidence>
<comment type="caution">
    <text evidence="3">The sequence shown here is derived from an EMBL/GenBank/DDBJ whole genome shotgun (WGS) entry which is preliminary data.</text>
</comment>